<dbReference type="AlphaFoldDB" id="A0A6A6VY06"/>
<evidence type="ECO:0000313" key="3">
    <source>
        <dbReference type="Proteomes" id="UP000799437"/>
    </source>
</evidence>
<dbReference type="Proteomes" id="UP000799437">
    <property type="component" value="Unassembled WGS sequence"/>
</dbReference>
<protein>
    <recommendedName>
        <fullName evidence="4">C2H2-type domain-containing protein</fullName>
    </recommendedName>
</protein>
<feature type="region of interest" description="Disordered" evidence="1">
    <location>
        <begin position="770"/>
        <end position="790"/>
    </location>
</feature>
<evidence type="ECO:0000313" key="2">
    <source>
        <dbReference type="EMBL" id="KAF2754530.1"/>
    </source>
</evidence>
<organism evidence="2 3">
    <name type="scientific">Pseudovirgaria hyperparasitica</name>
    <dbReference type="NCBI Taxonomy" id="470096"/>
    <lineage>
        <taxon>Eukaryota</taxon>
        <taxon>Fungi</taxon>
        <taxon>Dikarya</taxon>
        <taxon>Ascomycota</taxon>
        <taxon>Pezizomycotina</taxon>
        <taxon>Dothideomycetes</taxon>
        <taxon>Dothideomycetes incertae sedis</taxon>
        <taxon>Acrospermales</taxon>
        <taxon>Acrospermaceae</taxon>
        <taxon>Pseudovirgaria</taxon>
    </lineage>
</organism>
<feature type="region of interest" description="Disordered" evidence="1">
    <location>
        <begin position="1"/>
        <end position="48"/>
    </location>
</feature>
<feature type="region of interest" description="Disordered" evidence="1">
    <location>
        <begin position="170"/>
        <end position="228"/>
    </location>
</feature>
<gene>
    <name evidence="2" type="ORF">EJ05DRAFT_504065</name>
</gene>
<dbReference type="GeneID" id="54488565"/>
<sequence>MSHSKLPPSALPFPLPFRQSKSKSPKDDANALQSKSQSSDKESQPVVVDRKPITGFNVPEKERWNYFLCRLVSEPSTGSAQWSSCRPNTHPDELFVECDECGSSLRYSEYEPHKNRHTIDRTLACRLNLVKCDDCGRTFSSQKAYKYHLDQKKCLVLAFHRRGDHITVLPRIEKPPSSDPQSLDDTALHPPLATAFSPTSSSRSALVLTPSPHEHTPLSSEDTALRSPQGYELITTASELTEASWEYQDSATPKSLSTVFGPWTEHIISTLIIAFAQWWSRQSAPSEEPCDTETHGKSSKNPASNQSSRKSATRRSKASSSSKRKARDDGQENEDGDDDGSQGPPRGNARPRSTAVGHRLACPFAKYDPSNHVDCLGYGADTIAHLKQHLFRNRRHLRPYHCPYCNVIFDNLDLMYAHMDTEQGRCVSVAGPRPNWQYISAEQEALLKPNASSSMTPPEQWHEIYRIIFPNAERPASVYVDHTRIVVVRDGLNEFLQTEGVEIARRTLAATGLQLDEAEYGPLLRDHVPTIFREILERCSFSRQDQQMTTTRPRRPPLRRKIQKIEQQSPHNLDPTSSSSLPVPSVSNDFLSLTPSVVPVRRTYSAQQSTSTIPQPNPLAFEPTPTDNSQLWLGTNQPQQHGFIGRINTTPSMQTPQARPPQQHEQYGPHQVPAHSPSTSFSQQPTTQLDHDWTGYDNDRLTNVGYFPDSSLQPQLSTDQDVPQSLSAVDSDMNQSLLGTGEALSHYPSPANDYDFLNMDIYAFMRVMGTGPAPPPPDEVLHKSFPPPGR</sequence>
<dbReference type="OrthoDB" id="3521097at2759"/>
<reference evidence="2" key="1">
    <citation type="journal article" date="2020" name="Stud. Mycol.">
        <title>101 Dothideomycetes genomes: a test case for predicting lifestyles and emergence of pathogens.</title>
        <authorList>
            <person name="Haridas S."/>
            <person name="Albert R."/>
            <person name="Binder M."/>
            <person name="Bloem J."/>
            <person name="Labutti K."/>
            <person name="Salamov A."/>
            <person name="Andreopoulos B."/>
            <person name="Baker S."/>
            <person name="Barry K."/>
            <person name="Bills G."/>
            <person name="Bluhm B."/>
            <person name="Cannon C."/>
            <person name="Castanera R."/>
            <person name="Culley D."/>
            <person name="Daum C."/>
            <person name="Ezra D."/>
            <person name="Gonzalez J."/>
            <person name="Henrissat B."/>
            <person name="Kuo A."/>
            <person name="Liang C."/>
            <person name="Lipzen A."/>
            <person name="Lutzoni F."/>
            <person name="Magnuson J."/>
            <person name="Mondo S."/>
            <person name="Nolan M."/>
            <person name="Ohm R."/>
            <person name="Pangilinan J."/>
            <person name="Park H.-J."/>
            <person name="Ramirez L."/>
            <person name="Alfaro M."/>
            <person name="Sun H."/>
            <person name="Tritt A."/>
            <person name="Yoshinaga Y."/>
            <person name="Zwiers L.-H."/>
            <person name="Turgeon B."/>
            <person name="Goodwin S."/>
            <person name="Spatafora J."/>
            <person name="Crous P."/>
            <person name="Grigoriev I."/>
        </authorList>
    </citation>
    <scope>NUCLEOTIDE SEQUENCE</scope>
    <source>
        <strain evidence="2">CBS 121739</strain>
    </source>
</reference>
<feature type="compositionally biased region" description="Basic and acidic residues" evidence="1">
    <location>
        <begin position="38"/>
        <end position="48"/>
    </location>
</feature>
<dbReference type="PANTHER" id="PTHR38166">
    <property type="entry name" value="C2H2-TYPE DOMAIN-CONTAINING PROTEIN-RELATED"/>
    <property type="match status" value="1"/>
</dbReference>
<dbReference type="RefSeq" id="XP_033596981.1">
    <property type="nucleotide sequence ID" value="XM_033747511.1"/>
</dbReference>
<feature type="compositionally biased region" description="Acidic residues" evidence="1">
    <location>
        <begin position="331"/>
        <end position="340"/>
    </location>
</feature>
<feature type="region of interest" description="Disordered" evidence="1">
    <location>
        <begin position="640"/>
        <end position="687"/>
    </location>
</feature>
<feature type="compositionally biased region" description="Basic residues" evidence="1">
    <location>
        <begin position="311"/>
        <end position="325"/>
    </location>
</feature>
<keyword evidence="3" id="KW-1185">Reference proteome</keyword>
<dbReference type="PANTHER" id="PTHR38166:SF1">
    <property type="entry name" value="C2H2-TYPE DOMAIN-CONTAINING PROTEIN"/>
    <property type="match status" value="1"/>
</dbReference>
<evidence type="ECO:0008006" key="4">
    <source>
        <dbReference type="Google" id="ProtNLM"/>
    </source>
</evidence>
<name>A0A6A6VY06_9PEZI</name>
<feature type="compositionally biased region" description="Polar residues" evidence="1">
    <location>
        <begin position="647"/>
        <end position="657"/>
    </location>
</feature>
<dbReference type="EMBL" id="ML996580">
    <property type="protein sequence ID" value="KAF2754530.1"/>
    <property type="molecule type" value="Genomic_DNA"/>
</dbReference>
<accession>A0A6A6VY06</accession>
<proteinExistence type="predicted"/>
<evidence type="ECO:0000256" key="1">
    <source>
        <dbReference type="SAM" id="MobiDB-lite"/>
    </source>
</evidence>
<feature type="compositionally biased region" description="Low complexity" evidence="1">
    <location>
        <begin position="676"/>
        <end position="687"/>
    </location>
</feature>
<feature type="region of interest" description="Disordered" evidence="1">
    <location>
        <begin position="285"/>
        <end position="355"/>
    </location>
</feature>